<sequence>MPKSLEKPLKLESYDGIRDPAVHIEHVDTINLSRGGGGGVKCKLFVLALKIAMMTWFTGLKDKSINLWKTMCEEFTSHFTTRESTKH</sequence>
<dbReference type="EMBL" id="PSQE01000004">
    <property type="protein sequence ID" value="RHN62758.1"/>
    <property type="molecule type" value="Genomic_DNA"/>
</dbReference>
<dbReference type="AlphaFoldDB" id="A0A396ID83"/>
<dbReference type="Gramene" id="rna25365">
    <property type="protein sequence ID" value="RHN62758.1"/>
    <property type="gene ID" value="gene25365"/>
</dbReference>
<name>A0A396ID83_MEDTR</name>
<reference evidence="1" key="1">
    <citation type="journal article" date="2018" name="Nat. Plants">
        <title>Whole-genome landscape of Medicago truncatula symbiotic genes.</title>
        <authorList>
            <person name="Pecrix Y."/>
            <person name="Gamas P."/>
            <person name="Carrere S."/>
        </authorList>
    </citation>
    <scope>NUCLEOTIDE SEQUENCE</scope>
    <source>
        <tissue evidence="1">Leaves</tissue>
    </source>
</reference>
<evidence type="ECO:0008006" key="2">
    <source>
        <dbReference type="Google" id="ProtNLM"/>
    </source>
</evidence>
<dbReference type="Proteomes" id="UP000265566">
    <property type="component" value="Chromosome 4"/>
</dbReference>
<comment type="caution">
    <text evidence="1">The sequence shown here is derived from an EMBL/GenBank/DDBJ whole genome shotgun (WGS) entry which is preliminary data.</text>
</comment>
<accession>A0A396ID83</accession>
<proteinExistence type="predicted"/>
<evidence type="ECO:0000313" key="1">
    <source>
        <dbReference type="EMBL" id="RHN62758.1"/>
    </source>
</evidence>
<protein>
    <recommendedName>
        <fullName evidence="2">Retrotransposon gag domain-containing protein</fullName>
    </recommendedName>
</protein>
<organism evidence="1">
    <name type="scientific">Medicago truncatula</name>
    <name type="common">Barrel medic</name>
    <name type="synonym">Medicago tribuloides</name>
    <dbReference type="NCBI Taxonomy" id="3880"/>
    <lineage>
        <taxon>Eukaryota</taxon>
        <taxon>Viridiplantae</taxon>
        <taxon>Streptophyta</taxon>
        <taxon>Embryophyta</taxon>
        <taxon>Tracheophyta</taxon>
        <taxon>Spermatophyta</taxon>
        <taxon>Magnoliopsida</taxon>
        <taxon>eudicotyledons</taxon>
        <taxon>Gunneridae</taxon>
        <taxon>Pentapetalae</taxon>
        <taxon>rosids</taxon>
        <taxon>fabids</taxon>
        <taxon>Fabales</taxon>
        <taxon>Fabaceae</taxon>
        <taxon>Papilionoideae</taxon>
        <taxon>50 kb inversion clade</taxon>
        <taxon>NPAAA clade</taxon>
        <taxon>Hologalegina</taxon>
        <taxon>IRL clade</taxon>
        <taxon>Trifolieae</taxon>
        <taxon>Medicago</taxon>
    </lineage>
</organism>
<gene>
    <name evidence="1" type="ORF">MtrunA17_Chr4g0050871</name>
</gene>